<dbReference type="InterPro" id="IPR036850">
    <property type="entry name" value="NDK-like_dom_sf"/>
</dbReference>
<dbReference type="InterPro" id="IPR034907">
    <property type="entry name" value="NDK-like_dom"/>
</dbReference>
<evidence type="ECO:0000256" key="9">
    <source>
        <dbReference type="RuleBase" id="RU004011"/>
    </source>
</evidence>
<dbReference type="PROSITE" id="PS51374">
    <property type="entry name" value="NDPK_LIKE"/>
    <property type="match status" value="1"/>
</dbReference>
<keyword evidence="12 13" id="KW-0808">Transferase</keyword>
<keyword evidence="4" id="KW-0378">Hydrolase</keyword>
<evidence type="ECO:0000256" key="2">
    <source>
        <dbReference type="ARBA" id="ARBA00008142"/>
    </source>
</evidence>
<dbReference type="Pfam" id="PF00334">
    <property type="entry name" value="NDK"/>
    <property type="match status" value="1"/>
</dbReference>
<dbReference type="RefSeq" id="XP_032814277.1">
    <property type="nucleotide sequence ID" value="XM_032958386.1"/>
</dbReference>
<dbReference type="SUPFAM" id="SSF54919">
    <property type="entry name" value="Nucleoside diphosphate kinase, NDK"/>
    <property type="match status" value="1"/>
</dbReference>
<dbReference type="GO" id="GO:0006228">
    <property type="term" value="P:UTP biosynthetic process"/>
    <property type="evidence" value="ECO:0007669"/>
    <property type="project" value="InterPro"/>
</dbReference>
<dbReference type="Pfam" id="PF05186">
    <property type="entry name" value="Dpy-30"/>
    <property type="match status" value="1"/>
</dbReference>
<evidence type="ECO:0000313" key="12">
    <source>
        <dbReference type="RefSeq" id="XP_032814277.1"/>
    </source>
</evidence>
<dbReference type="SMART" id="SM00562">
    <property type="entry name" value="NDK"/>
    <property type="match status" value="1"/>
</dbReference>
<keyword evidence="12 13" id="KW-0418">Kinase</keyword>
<accession>A0AAJ7TCW4</accession>
<dbReference type="GeneID" id="116944652"/>
<evidence type="ECO:0000256" key="3">
    <source>
        <dbReference type="ARBA" id="ARBA00022473"/>
    </source>
</evidence>
<feature type="domain" description="Nucleoside diphosphate kinase-like" evidence="10">
    <location>
        <begin position="6"/>
        <end position="144"/>
    </location>
</feature>
<dbReference type="GO" id="GO:0005929">
    <property type="term" value="C:cilium"/>
    <property type="evidence" value="ECO:0007669"/>
    <property type="project" value="UniProtKB-SubCell"/>
</dbReference>
<evidence type="ECO:0000256" key="4">
    <source>
        <dbReference type="ARBA" id="ARBA00022801"/>
    </source>
</evidence>
<dbReference type="PRINTS" id="PR01243">
    <property type="entry name" value="NUCDPKINASE"/>
</dbReference>
<sequence length="207" mass="23075">MSEVLLPRTLAIVKPEALEAATQIRECIAQAGFTVLQCRRVHLSPEQGSELYSEHFGKMIFPSLVAYMSSGPVLAMVLARHRATELWQQLMGPRNSEKARQSHPDSLRALYGTDELRNAVHGSDNPAAAEREIRFFFPDAVLEPIPESPAAREYLERSVNPTLLAGLTQLCKHKPADPVVWLADWLVRNNPNKPAVTDGQQEDDEGR</sequence>
<dbReference type="AlphaFoldDB" id="A0AAJ7TCW4"/>
<evidence type="ECO:0000259" key="10">
    <source>
        <dbReference type="SMART" id="SM00562"/>
    </source>
</evidence>
<comment type="similarity">
    <text evidence="2 8 9">Belongs to the NDK family.</text>
</comment>
<gene>
    <name evidence="12 13" type="primary">NME5</name>
</gene>
<evidence type="ECO:0000313" key="13">
    <source>
        <dbReference type="RefSeq" id="XP_032814279.1"/>
    </source>
</evidence>
<dbReference type="KEGG" id="pmrn:116944652"/>
<keyword evidence="3" id="KW-0217">Developmental protein</keyword>
<dbReference type="FunFam" id="1.20.890.10:FF:000008">
    <property type="entry name" value="Nucleoside diphosphate kinase homolog 5"/>
    <property type="match status" value="1"/>
</dbReference>
<evidence type="ECO:0000256" key="6">
    <source>
        <dbReference type="ARBA" id="ARBA00072632"/>
    </source>
</evidence>
<name>A0AAJ7TCW4_PETMA</name>
<dbReference type="PANTHER" id="PTHR46161:SF1">
    <property type="entry name" value="NUCLEOSIDE DIPHOSPHATE KINASE HOMOLOG 5"/>
    <property type="match status" value="1"/>
</dbReference>
<dbReference type="CTD" id="8382"/>
<evidence type="ECO:0000256" key="1">
    <source>
        <dbReference type="ARBA" id="ARBA00004138"/>
    </source>
</evidence>
<dbReference type="Gene3D" id="1.20.890.10">
    <property type="entry name" value="cAMP-dependent protein kinase regulatory subunit, dimerization-anchoring domain"/>
    <property type="match status" value="1"/>
</dbReference>
<reference evidence="12 13" key="1">
    <citation type="submission" date="2025-04" db="UniProtKB">
        <authorList>
            <consortium name="RefSeq"/>
        </authorList>
    </citation>
    <scope>IDENTIFICATION</scope>
    <source>
        <tissue evidence="12 13">Sperm</tissue>
    </source>
</reference>
<dbReference type="CDD" id="cd22970">
    <property type="entry name" value="DD_NDKH5-like"/>
    <property type="match status" value="1"/>
</dbReference>
<evidence type="ECO:0000313" key="11">
    <source>
        <dbReference type="Proteomes" id="UP001318040"/>
    </source>
</evidence>
<comment type="caution">
    <text evidence="8">Lacks conserved residue(s) required for the propagation of feature annotation.</text>
</comment>
<dbReference type="RefSeq" id="XP_032814279.1">
    <property type="nucleotide sequence ID" value="XM_032958388.1"/>
</dbReference>
<dbReference type="InterPro" id="IPR001564">
    <property type="entry name" value="Nucleoside_diP_kinase"/>
</dbReference>
<protein>
    <recommendedName>
        <fullName evidence="6">Nucleoside diphosphate kinase homolog 5</fullName>
    </recommendedName>
    <alternativeName>
        <fullName evidence="7">3'-5' exonuclease NME5</fullName>
    </alternativeName>
</protein>
<dbReference type="GO" id="GO:0003341">
    <property type="term" value="P:cilium movement"/>
    <property type="evidence" value="ECO:0007669"/>
    <property type="project" value="TreeGrafter"/>
</dbReference>
<comment type="subcellular location">
    <subcellularLocation>
        <location evidence="1">Cell projection</location>
        <location evidence="1">Cilium</location>
    </subcellularLocation>
</comment>
<dbReference type="GO" id="GO:0016787">
    <property type="term" value="F:hydrolase activity"/>
    <property type="evidence" value="ECO:0007669"/>
    <property type="project" value="UniProtKB-KW"/>
</dbReference>
<dbReference type="GO" id="GO:0006241">
    <property type="term" value="P:CTP biosynthetic process"/>
    <property type="evidence" value="ECO:0007669"/>
    <property type="project" value="InterPro"/>
</dbReference>
<dbReference type="GO" id="GO:0004550">
    <property type="term" value="F:nucleoside diphosphate kinase activity"/>
    <property type="evidence" value="ECO:0007669"/>
    <property type="project" value="InterPro"/>
</dbReference>
<dbReference type="FunFam" id="3.30.70.141:FF:000010">
    <property type="entry name" value="Nucleoside diphosphate kinase 7"/>
    <property type="match status" value="1"/>
</dbReference>
<dbReference type="Gene3D" id="3.30.70.141">
    <property type="entry name" value="Nucleoside diphosphate kinase-like domain"/>
    <property type="match status" value="1"/>
</dbReference>
<evidence type="ECO:0000256" key="8">
    <source>
        <dbReference type="PROSITE-ProRule" id="PRU00706"/>
    </source>
</evidence>
<dbReference type="PANTHER" id="PTHR46161">
    <property type="entry name" value="NUCLEOSIDE DIPHOSPHATE KINASE"/>
    <property type="match status" value="1"/>
</dbReference>
<dbReference type="Proteomes" id="UP001318040">
    <property type="component" value="Chromosome 21"/>
</dbReference>
<proteinExistence type="inferred from homology"/>
<dbReference type="GO" id="GO:1902176">
    <property type="term" value="P:negative regulation of oxidative stress-induced intrinsic apoptotic signaling pathway"/>
    <property type="evidence" value="ECO:0007669"/>
    <property type="project" value="TreeGrafter"/>
</dbReference>
<dbReference type="GO" id="GO:0006183">
    <property type="term" value="P:GTP biosynthetic process"/>
    <property type="evidence" value="ECO:0007669"/>
    <property type="project" value="InterPro"/>
</dbReference>
<organism evidence="11 12">
    <name type="scientific">Petromyzon marinus</name>
    <name type="common">Sea lamprey</name>
    <dbReference type="NCBI Taxonomy" id="7757"/>
    <lineage>
        <taxon>Eukaryota</taxon>
        <taxon>Metazoa</taxon>
        <taxon>Chordata</taxon>
        <taxon>Craniata</taxon>
        <taxon>Vertebrata</taxon>
        <taxon>Cyclostomata</taxon>
        <taxon>Hyperoartia</taxon>
        <taxon>Petromyzontiformes</taxon>
        <taxon>Petromyzontidae</taxon>
        <taxon>Petromyzon</taxon>
    </lineage>
</organism>
<dbReference type="InterPro" id="IPR007858">
    <property type="entry name" value="Dpy-30_motif"/>
</dbReference>
<keyword evidence="5" id="KW-0966">Cell projection</keyword>
<evidence type="ECO:0000256" key="5">
    <source>
        <dbReference type="ARBA" id="ARBA00023273"/>
    </source>
</evidence>
<evidence type="ECO:0000256" key="7">
    <source>
        <dbReference type="ARBA" id="ARBA00080200"/>
    </source>
</evidence>
<keyword evidence="11" id="KW-1185">Reference proteome</keyword>